<gene>
    <name evidence="1" type="ORF">MKK02DRAFT_41306</name>
</gene>
<protein>
    <submittedName>
        <fullName evidence="1">Uncharacterized protein</fullName>
    </submittedName>
</protein>
<dbReference type="AlphaFoldDB" id="A0AA38H020"/>
<comment type="caution">
    <text evidence="1">The sequence shown here is derived from an EMBL/GenBank/DDBJ whole genome shotgun (WGS) entry which is preliminary data.</text>
</comment>
<dbReference type="RefSeq" id="XP_052941939.1">
    <property type="nucleotide sequence ID" value="XM_053091515.1"/>
</dbReference>
<organism evidence="1 2">
    <name type="scientific">Dioszegia hungarica</name>
    <dbReference type="NCBI Taxonomy" id="4972"/>
    <lineage>
        <taxon>Eukaryota</taxon>
        <taxon>Fungi</taxon>
        <taxon>Dikarya</taxon>
        <taxon>Basidiomycota</taxon>
        <taxon>Agaricomycotina</taxon>
        <taxon>Tremellomycetes</taxon>
        <taxon>Tremellales</taxon>
        <taxon>Bulleribasidiaceae</taxon>
        <taxon>Dioszegia</taxon>
    </lineage>
</organism>
<sequence length="380" mass="42939">MRGSITYAETVLKLVDAAHRLQIFEADLQHELLPAWEDAGLPTMYTRLPWPASFVDLRFAFGDHITDGEDGHKAIYALLCDCLFTRQLAFRFDELCPSVTTAIGNIVDYAGEWEELEHVHFQGRAKLFMEEVKRRQGERRYQDHVHYLFRFAETRMLILDTTDLMLDLFQYIPTWPKLETLHFNRIPISAPPSHFGAQTVCSPLPVQSMTPALASNLRGSPHLRHLSFGPSLVGGQSFDDFDRLRELDENGQSTGFVYSYHHGGAEILHMRLNTNFIQHTDTPSTAPTNGAGEAVAPPAGSFHYQDAEDGWRIRSFVAGPEAVWQDWTDVNGGVVPLEVLEEMRVAEGRKDTEWRKRGVEVGETGWAVLLAWMAGREGEA</sequence>
<dbReference type="GeneID" id="77730720"/>
<evidence type="ECO:0000313" key="1">
    <source>
        <dbReference type="EMBL" id="KAI9632162.1"/>
    </source>
</evidence>
<name>A0AA38H020_9TREE</name>
<dbReference type="EMBL" id="JAKWFO010000015">
    <property type="protein sequence ID" value="KAI9632162.1"/>
    <property type="molecule type" value="Genomic_DNA"/>
</dbReference>
<evidence type="ECO:0000313" key="2">
    <source>
        <dbReference type="Proteomes" id="UP001164286"/>
    </source>
</evidence>
<keyword evidence="2" id="KW-1185">Reference proteome</keyword>
<proteinExistence type="predicted"/>
<dbReference type="Proteomes" id="UP001164286">
    <property type="component" value="Unassembled WGS sequence"/>
</dbReference>
<accession>A0AA38H020</accession>
<reference evidence="1" key="1">
    <citation type="journal article" date="2022" name="G3 (Bethesda)">
        <title>High quality genome of the basidiomycete yeast Dioszegia hungarica PDD-24b-2 isolated from cloud water.</title>
        <authorList>
            <person name="Jarrige D."/>
            <person name="Haridas S."/>
            <person name="Bleykasten-Grosshans C."/>
            <person name="Joly M."/>
            <person name="Nadalig T."/>
            <person name="Sancelme M."/>
            <person name="Vuilleumier S."/>
            <person name="Grigoriev I.V."/>
            <person name="Amato P."/>
            <person name="Bringel F."/>
        </authorList>
    </citation>
    <scope>NUCLEOTIDE SEQUENCE</scope>
    <source>
        <strain evidence="1">PDD-24b-2</strain>
    </source>
</reference>